<comment type="caution">
    <text evidence="11">The sequence shown here is derived from an EMBL/GenBank/DDBJ whole genome shotgun (WGS) entry which is preliminary data.</text>
</comment>
<evidence type="ECO:0000256" key="4">
    <source>
        <dbReference type="ARBA" id="ARBA00022692"/>
    </source>
</evidence>
<evidence type="ECO:0000256" key="3">
    <source>
        <dbReference type="ARBA" id="ARBA00022475"/>
    </source>
</evidence>
<proteinExistence type="inferred from homology"/>
<dbReference type="InterPro" id="IPR013783">
    <property type="entry name" value="Ig-like_fold"/>
</dbReference>
<organism evidence="11 12">
    <name type="scientific">Luethyella okanaganae</name>
    <dbReference type="NCBI Taxonomy" id="69372"/>
    <lineage>
        <taxon>Bacteria</taxon>
        <taxon>Bacillati</taxon>
        <taxon>Actinomycetota</taxon>
        <taxon>Actinomycetes</taxon>
        <taxon>Micrococcales</taxon>
        <taxon>Microbacteriaceae</taxon>
        <taxon>Luethyella</taxon>
    </lineage>
</organism>
<sequence length="435" mass="46369">MKSTDTARKRSPRILVLLLGLLFAALTLPTFAALPAYADEVDTDKYDFILAGNVQHDGKPLEGVIITVKGPDTDVEVKTDAEGKWKVGVPEKAEYTVTLNEDTLPTGIVVAQGGNTVKAEFGLTKTKSVNFFLGEGTRVTVGFFDQFLDRVVNGLNFGLLLALAAIGLSLIFGTTGLSNFAHSEMVTFGALMTLTFGVVVGLPIWLGIIIALVLSAGLGWAMDAVIWKPLRKRGVGLVQLMIVSIGLSLAIRYVFQFFYGGSTMQLPGSSTMELHFGPISLSWIDMASMGVSIVVLLAVAFFLLKTRIGKATRAVSDNSSLAAASGIDVDRVIRIVWVLGGALAGLSGILWAYFRPGVSWDMGFQILLLIFAAVTLGGLGTAFGALVGSLIVGLFVELSTLWIPSDMKYVGALVVLILVLLLRPQGILGRKERIG</sequence>
<evidence type="ECO:0000256" key="9">
    <source>
        <dbReference type="SAM" id="Phobius"/>
    </source>
</evidence>
<feature type="transmembrane region" description="Helical" evidence="9">
    <location>
        <begin position="408"/>
        <end position="428"/>
    </location>
</feature>
<comment type="subcellular location">
    <subcellularLocation>
        <location evidence="1">Cell membrane</location>
        <topology evidence="1">Multi-pass membrane protein</topology>
    </subcellularLocation>
</comment>
<feature type="chain" id="PRO_5045732223" evidence="10">
    <location>
        <begin position="33"/>
        <end position="435"/>
    </location>
</feature>
<evidence type="ECO:0000256" key="5">
    <source>
        <dbReference type="ARBA" id="ARBA00022970"/>
    </source>
</evidence>
<dbReference type="InterPro" id="IPR001851">
    <property type="entry name" value="ABC_transp_permease"/>
</dbReference>
<evidence type="ECO:0000256" key="6">
    <source>
        <dbReference type="ARBA" id="ARBA00022989"/>
    </source>
</evidence>
<keyword evidence="10" id="KW-0732">Signal</keyword>
<dbReference type="RefSeq" id="WP_386732098.1">
    <property type="nucleotide sequence ID" value="NZ_JBHSTP010000003.1"/>
</dbReference>
<feature type="signal peptide" evidence="10">
    <location>
        <begin position="1"/>
        <end position="32"/>
    </location>
</feature>
<feature type="transmembrane region" description="Helical" evidence="9">
    <location>
        <begin position="154"/>
        <end position="173"/>
    </location>
</feature>
<keyword evidence="6 9" id="KW-1133">Transmembrane helix</keyword>
<feature type="transmembrane region" description="Helical" evidence="9">
    <location>
        <begin position="279"/>
        <end position="304"/>
    </location>
</feature>
<feature type="transmembrane region" description="Helical" evidence="9">
    <location>
        <begin position="335"/>
        <end position="354"/>
    </location>
</feature>
<evidence type="ECO:0000256" key="1">
    <source>
        <dbReference type="ARBA" id="ARBA00004651"/>
    </source>
</evidence>
<feature type="transmembrane region" description="Helical" evidence="9">
    <location>
        <begin position="366"/>
        <end position="396"/>
    </location>
</feature>
<dbReference type="CDD" id="cd06582">
    <property type="entry name" value="TM_PBP1_LivH_like"/>
    <property type="match status" value="1"/>
</dbReference>
<accession>A0ABW1VJL9</accession>
<dbReference type="PANTHER" id="PTHR11795">
    <property type="entry name" value="BRANCHED-CHAIN AMINO ACID TRANSPORT SYSTEM PERMEASE PROTEIN LIVH"/>
    <property type="match status" value="1"/>
</dbReference>
<keyword evidence="3" id="KW-1003">Cell membrane</keyword>
<keyword evidence="2" id="KW-0813">Transport</keyword>
<evidence type="ECO:0000313" key="11">
    <source>
        <dbReference type="EMBL" id="MFC6356919.1"/>
    </source>
</evidence>
<dbReference type="PANTHER" id="PTHR11795:SF449">
    <property type="entry name" value="BRANCHED-CHAIN AMINO ACID TRANSPORT PERMEASE PROTEIN LIVH-RELATED"/>
    <property type="match status" value="1"/>
</dbReference>
<name>A0ABW1VJL9_9MICO</name>
<keyword evidence="4 9" id="KW-0812">Transmembrane</keyword>
<evidence type="ECO:0000256" key="10">
    <source>
        <dbReference type="SAM" id="SignalP"/>
    </source>
</evidence>
<dbReference type="Proteomes" id="UP001596306">
    <property type="component" value="Unassembled WGS sequence"/>
</dbReference>
<keyword evidence="12" id="KW-1185">Reference proteome</keyword>
<keyword evidence="5" id="KW-0029">Amino-acid transport</keyword>
<dbReference type="InterPro" id="IPR008969">
    <property type="entry name" value="CarboxyPept-like_regulatory"/>
</dbReference>
<keyword evidence="7 9" id="KW-0472">Membrane</keyword>
<reference evidence="12" key="1">
    <citation type="journal article" date="2019" name="Int. J. Syst. Evol. Microbiol.">
        <title>The Global Catalogue of Microorganisms (GCM) 10K type strain sequencing project: providing services to taxonomists for standard genome sequencing and annotation.</title>
        <authorList>
            <consortium name="The Broad Institute Genomics Platform"/>
            <consortium name="The Broad Institute Genome Sequencing Center for Infectious Disease"/>
            <person name="Wu L."/>
            <person name="Ma J."/>
        </authorList>
    </citation>
    <scope>NUCLEOTIDE SEQUENCE [LARGE SCALE GENOMIC DNA]</scope>
    <source>
        <strain evidence="12">CCUG 43304</strain>
    </source>
</reference>
<dbReference type="Gene3D" id="2.60.40.10">
    <property type="entry name" value="Immunoglobulins"/>
    <property type="match status" value="1"/>
</dbReference>
<protein>
    <submittedName>
        <fullName evidence="11">Branched-chain amino acid ABC transporter permease</fullName>
    </submittedName>
</protein>
<dbReference type="InterPro" id="IPR052157">
    <property type="entry name" value="BCAA_transport_permease"/>
</dbReference>
<dbReference type="SUPFAM" id="SSF49464">
    <property type="entry name" value="Carboxypeptidase regulatory domain-like"/>
    <property type="match status" value="1"/>
</dbReference>
<evidence type="ECO:0000256" key="7">
    <source>
        <dbReference type="ARBA" id="ARBA00023136"/>
    </source>
</evidence>
<comment type="similarity">
    <text evidence="8">Belongs to the binding-protein-dependent transport system permease family. LivHM subfamily.</text>
</comment>
<evidence type="ECO:0000256" key="8">
    <source>
        <dbReference type="ARBA" id="ARBA00037998"/>
    </source>
</evidence>
<evidence type="ECO:0000256" key="2">
    <source>
        <dbReference type="ARBA" id="ARBA00022448"/>
    </source>
</evidence>
<feature type="transmembrane region" description="Helical" evidence="9">
    <location>
        <begin position="234"/>
        <end position="259"/>
    </location>
</feature>
<dbReference type="EMBL" id="JBHSTP010000003">
    <property type="protein sequence ID" value="MFC6356919.1"/>
    <property type="molecule type" value="Genomic_DNA"/>
</dbReference>
<dbReference type="Pfam" id="PF02653">
    <property type="entry name" value="BPD_transp_2"/>
    <property type="match status" value="1"/>
</dbReference>
<gene>
    <name evidence="11" type="ORF">ACFQB0_12455</name>
</gene>
<evidence type="ECO:0000313" key="12">
    <source>
        <dbReference type="Proteomes" id="UP001596306"/>
    </source>
</evidence>